<evidence type="ECO:0000256" key="1">
    <source>
        <dbReference type="SAM" id="MobiDB-lite"/>
    </source>
</evidence>
<reference evidence="3" key="1">
    <citation type="submission" date="2016-11" db="UniProtKB">
        <authorList>
            <consortium name="WormBaseParasite"/>
        </authorList>
    </citation>
    <scope>IDENTIFICATION</scope>
</reference>
<dbReference type="Proteomes" id="UP000095283">
    <property type="component" value="Unplaced"/>
</dbReference>
<dbReference type="WBParaSite" id="Hba_00085">
    <property type="protein sequence ID" value="Hba_00085"/>
    <property type="gene ID" value="Hba_00085"/>
</dbReference>
<feature type="region of interest" description="Disordered" evidence="1">
    <location>
        <begin position="154"/>
        <end position="214"/>
    </location>
</feature>
<feature type="compositionally biased region" description="Basic and acidic residues" evidence="1">
    <location>
        <begin position="186"/>
        <end position="198"/>
    </location>
</feature>
<evidence type="ECO:0000313" key="2">
    <source>
        <dbReference type="Proteomes" id="UP000095283"/>
    </source>
</evidence>
<dbReference type="AlphaFoldDB" id="A0A1I7W647"/>
<protein>
    <submittedName>
        <fullName evidence="3">Uncharacterized protein</fullName>
    </submittedName>
</protein>
<evidence type="ECO:0000313" key="3">
    <source>
        <dbReference type="WBParaSite" id="Hba_00085"/>
    </source>
</evidence>
<sequence length="279" mass="31186">MEAQDRIRSVPRSSSRFPLLPYCQTRPMDSFATILFKIAVCMRQKLAKRGRVFHLTGKDSLAKISRVSVTSAKGISGDALLSRGICLRALLSRSICFRALLPRPLREKTGIILDASEAFFGLQKPFESHSLRVAGHDQNYLPLRRPKALARIETTIRPIKRRRLPPGHGSTGNAPELLRSYPSDEFGNKEEAETERTSGEQSGSDPALPSPLRMTYTTRPSQHLSGAVEEGLENIPGSVLVESLPLEVPATDLNCLSDRTDNDMVFRREYYPRTLKDLR</sequence>
<organism evidence="2 3">
    <name type="scientific">Heterorhabditis bacteriophora</name>
    <name type="common">Entomopathogenic nematode worm</name>
    <dbReference type="NCBI Taxonomy" id="37862"/>
    <lineage>
        <taxon>Eukaryota</taxon>
        <taxon>Metazoa</taxon>
        <taxon>Ecdysozoa</taxon>
        <taxon>Nematoda</taxon>
        <taxon>Chromadorea</taxon>
        <taxon>Rhabditida</taxon>
        <taxon>Rhabditina</taxon>
        <taxon>Rhabditomorpha</taxon>
        <taxon>Strongyloidea</taxon>
        <taxon>Heterorhabditidae</taxon>
        <taxon>Heterorhabditis</taxon>
    </lineage>
</organism>
<name>A0A1I7W647_HETBA</name>
<proteinExistence type="predicted"/>
<keyword evidence="2" id="KW-1185">Reference proteome</keyword>
<accession>A0A1I7W647</accession>